<name>A0ABN6PFH1_9EURY</name>
<dbReference type="InterPro" id="IPR001173">
    <property type="entry name" value="Glyco_trans_2-like"/>
</dbReference>
<dbReference type="PANTHER" id="PTHR48090">
    <property type="entry name" value="UNDECAPRENYL-PHOSPHATE 4-DEOXY-4-FORMAMIDO-L-ARABINOSE TRANSFERASE-RELATED"/>
    <property type="match status" value="1"/>
</dbReference>
<feature type="transmembrane region" description="Helical" evidence="1">
    <location>
        <begin position="134"/>
        <end position="152"/>
    </location>
</feature>
<keyword evidence="1" id="KW-0812">Transmembrane</keyword>
<dbReference type="SUPFAM" id="SSF53448">
    <property type="entry name" value="Nucleotide-diphospho-sugar transferases"/>
    <property type="match status" value="1"/>
</dbReference>
<keyword evidence="1" id="KW-1133">Transmembrane helix</keyword>
<protein>
    <submittedName>
        <fullName evidence="3">Dolichyl-phosphate mannose synthase</fullName>
    </submittedName>
</protein>
<dbReference type="PANTHER" id="PTHR48090:SF7">
    <property type="entry name" value="RFBJ PROTEIN"/>
    <property type="match status" value="1"/>
</dbReference>
<evidence type="ECO:0000256" key="1">
    <source>
        <dbReference type="SAM" id="Phobius"/>
    </source>
</evidence>
<dbReference type="InterPro" id="IPR029044">
    <property type="entry name" value="Nucleotide-diphossugar_trans"/>
</dbReference>
<dbReference type="Gene3D" id="3.90.550.10">
    <property type="entry name" value="Spore Coat Polysaccharide Biosynthesis Protein SpsA, Chain A"/>
    <property type="match status" value="1"/>
</dbReference>
<dbReference type="EMBL" id="AP025698">
    <property type="protein sequence ID" value="BDH79682.1"/>
    <property type="molecule type" value="Genomic_DNA"/>
</dbReference>
<accession>A0ABN6PFH1</accession>
<organism evidence="3 4">
    <name type="scientific">Methanothermobacter tenebrarum</name>
    <dbReference type="NCBI Taxonomy" id="680118"/>
    <lineage>
        <taxon>Archaea</taxon>
        <taxon>Methanobacteriati</taxon>
        <taxon>Methanobacteriota</taxon>
        <taxon>Methanomada group</taxon>
        <taxon>Methanobacteria</taxon>
        <taxon>Methanobacteriales</taxon>
        <taxon>Methanobacteriaceae</taxon>
        <taxon>Methanothermobacter</taxon>
    </lineage>
</organism>
<proteinExistence type="predicted"/>
<keyword evidence="4" id="KW-1185">Reference proteome</keyword>
<evidence type="ECO:0000313" key="3">
    <source>
        <dbReference type="EMBL" id="BDH79682.1"/>
    </source>
</evidence>
<gene>
    <name evidence="3" type="ORF">MTTB_10610</name>
</gene>
<dbReference type="InterPro" id="IPR050256">
    <property type="entry name" value="Glycosyltransferase_2"/>
</dbReference>
<dbReference type="Proteomes" id="UP000831817">
    <property type="component" value="Chromosome"/>
</dbReference>
<dbReference type="RefSeq" id="WP_248564022.1">
    <property type="nucleotide sequence ID" value="NZ_AP025698.1"/>
</dbReference>
<reference evidence="3 4" key="1">
    <citation type="submission" date="2022-04" db="EMBL/GenBank/DDBJ databases">
        <title>Complete genome of Methanothermobacter tenebrarum strain RMAS.</title>
        <authorList>
            <person name="Nakamura K."/>
            <person name="Oshima K."/>
            <person name="Hattori M."/>
            <person name="Kamagata Y."/>
            <person name="Takamizawa K."/>
        </authorList>
    </citation>
    <scope>NUCLEOTIDE SEQUENCE [LARGE SCALE GENOMIC DNA]</scope>
    <source>
        <strain evidence="3 4">RMAS</strain>
    </source>
</reference>
<keyword evidence="1" id="KW-0472">Membrane</keyword>
<dbReference type="GeneID" id="71965583"/>
<dbReference type="Pfam" id="PF00535">
    <property type="entry name" value="Glycos_transf_2"/>
    <property type="match status" value="1"/>
</dbReference>
<dbReference type="CDD" id="cd04179">
    <property type="entry name" value="DPM_DPG-synthase_like"/>
    <property type="match status" value="1"/>
</dbReference>
<feature type="domain" description="Glycosyltransferase 2-like" evidence="2">
    <location>
        <begin position="11"/>
        <end position="142"/>
    </location>
</feature>
<sequence length="232" mass="26049">MAKKANPRDITVIVPAYNEEDTILQVIGELKDRGYTVIVVDDGSTDSTPHLLRKFKDDDRIHVYRHIINRGLGAALKTGISAALSRRSSYILTFDADGQHDPDDIENVCRPLIEDRADVVIGQRNFNEMPFSRNIGNLIMNIITLIFYGVWFPDSQSGLRAFTRKAAERIKIKDRGYGVSSEIISEVKKNGLRLKAVPIKTIYTPQTISKGTNITVGIKILIKMIINILKKL</sequence>
<evidence type="ECO:0000259" key="2">
    <source>
        <dbReference type="Pfam" id="PF00535"/>
    </source>
</evidence>
<evidence type="ECO:0000313" key="4">
    <source>
        <dbReference type="Proteomes" id="UP000831817"/>
    </source>
</evidence>